<dbReference type="PROSITE" id="PS50943">
    <property type="entry name" value="HTH_CROC1"/>
    <property type="match status" value="1"/>
</dbReference>
<dbReference type="InterPro" id="IPR010982">
    <property type="entry name" value="Lambda_DNA-bd_dom_sf"/>
</dbReference>
<sequence length="421" mass="45833">MPLPCSDEKHRSRSLVCRVRQGNNCAVGPATRRLDPRDTAEALFGAELRRRRVEAGLSLRQLAPLVLISHDLLARIEKAQRRPQPDVVDRLDRVLDASGELARLATPFINLARCPLRRVALEPDSAESTLRELLTQVRAADHTMAAAQLEEVLAYADAAQKAVSRTDRACRMRVQRLIAEAHQLSGWMLFDRGSVSLAEKAFATARQSAEQADALDLLAFIGGPNSAFMSIWSGDPAGGAERAYGALAWARRSGNRRLAAFVSTMAARAHARMGEAELCTQMLVQAEAELSRHHKDEPDPVWLEVFDEAALAGHRGSCLLDLGQPGQAVDSLREQASVSAPIFVRNRTIWLLEQGEAQLRMGQFEAAATSVEQAINAVGSGAITPRVLRMFRSIGLKLNGCPDPAVTTTNARLARFIAACA</sequence>
<dbReference type="CDD" id="cd00093">
    <property type="entry name" value="HTH_XRE"/>
    <property type="match status" value="1"/>
</dbReference>
<dbReference type="OrthoDB" id="3213425at2"/>
<dbReference type="Gene3D" id="1.10.260.40">
    <property type="entry name" value="lambda repressor-like DNA-binding domains"/>
    <property type="match status" value="1"/>
</dbReference>
<feature type="domain" description="HTH cro/C1-type" evidence="1">
    <location>
        <begin position="48"/>
        <end position="101"/>
    </location>
</feature>
<dbReference type="SUPFAM" id="SSF47413">
    <property type="entry name" value="lambda repressor-like DNA-binding domains"/>
    <property type="match status" value="1"/>
</dbReference>
<comment type="caution">
    <text evidence="2">The sequence shown here is derived from an EMBL/GenBank/DDBJ whole genome shotgun (WGS) entry which is preliminary data.</text>
</comment>
<dbReference type="Pfam" id="PF13560">
    <property type="entry name" value="HTH_31"/>
    <property type="match status" value="1"/>
</dbReference>
<evidence type="ECO:0000313" key="2">
    <source>
        <dbReference type="EMBL" id="TQM32715.1"/>
    </source>
</evidence>
<gene>
    <name evidence="2" type="ORF">FB390_4411</name>
</gene>
<evidence type="ECO:0000313" key="3">
    <source>
        <dbReference type="Proteomes" id="UP000316331"/>
    </source>
</evidence>
<accession>A0A543FFS1</accession>
<reference evidence="2 3" key="1">
    <citation type="submission" date="2019-06" db="EMBL/GenBank/DDBJ databases">
        <title>Sequencing the genomes of 1000 actinobacteria strains.</title>
        <authorList>
            <person name="Klenk H.-P."/>
        </authorList>
    </citation>
    <scope>NUCLEOTIDE SEQUENCE [LARGE SCALE GENOMIC DNA]</scope>
    <source>
        <strain evidence="2 3">DSM 103495</strain>
    </source>
</reference>
<protein>
    <submittedName>
        <fullName evidence="2">Helix-turn-helix protein</fullName>
    </submittedName>
</protein>
<dbReference type="EMBL" id="VFPG01000001">
    <property type="protein sequence ID" value="TQM32715.1"/>
    <property type="molecule type" value="Genomic_DNA"/>
</dbReference>
<dbReference type="AlphaFoldDB" id="A0A543FFS1"/>
<dbReference type="GO" id="GO:0003677">
    <property type="term" value="F:DNA binding"/>
    <property type="evidence" value="ECO:0007669"/>
    <property type="project" value="InterPro"/>
</dbReference>
<evidence type="ECO:0000259" key="1">
    <source>
        <dbReference type="PROSITE" id="PS50943"/>
    </source>
</evidence>
<keyword evidence="3" id="KW-1185">Reference proteome</keyword>
<organism evidence="2 3">
    <name type="scientific">Nocardia bhagyanarayanae</name>
    <dbReference type="NCBI Taxonomy" id="1215925"/>
    <lineage>
        <taxon>Bacteria</taxon>
        <taxon>Bacillati</taxon>
        <taxon>Actinomycetota</taxon>
        <taxon>Actinomycetes</taxon>
        <taxon>Mycobacteriales</taxon>
        <taxon>Nocardiaceae</taxon>
        <taxon>Nocardia</taxon>
    </lineage>
</organism>
<dbReference type="Gene3D" id="1.25.40.10">
    <property type="entry name" value="Tetratricopeptide repeat domain"/>
    <property type="match status" value="1"/>
</dbReference>
<dbReference type="InterPro" id="IPR001387">
    <property type="entry name" value="Cro/C1-type_HTH"/>
</dbReference>
<proteinExistence type="predicted"/>
<dbReference type="SUPFAM" id="SSF48452">
    <property type="entry name" value="TPR-like"/>
    <property type="match status" value="1"/>
</dbReference>
<dbReference type="SMART" id="SM00530">
    <property type="entry name" value="HTH_XRE"/>
    <property type="match status" value="1"/>
</dbReference>
<dbReference type="Proteomes" id="UP000316331">
    <property type="component" value="Unassembled WGS sequence"/>
</dbReference>
<dbReference type="InterPro" id="IPR011990">
    <property type="entry name" value="TPR-like_helical_dom_sf"/>
</dbReference>
<name>A0A543FFS1_9NOCA</name>